<dbReference type="PANTHER" id="PTHR24366">
    <property type="entry name" value="IG(IMMUNOGLOBULIN) AND LRR(LEUCINE RICH REPEAT) DOMAINS"/>
    <property type="match status" value="1"/>
</dbReference>
<dbReference type="InterPro" id="IPR003591">
    <property type="entry name" value="Leu-rich_rpt_typical-subtyp"/>
</dbReference>
<proteinExistence type="predicted"/>
<dbReference type="AlphaFoldDB" id="K1QHN3"/>
<feature type="transmembrane region" description="Helical" evidence="2">
    <location>
        <begin position="485"/>
        <end position="507"/>
    </location>
</feature>
<evidence type="ECO:0000256" key="1">
    <source>
        <dbReference type="SAM" id="MobiDB-lite"/>
    </source>
</evidence>
<dbReference type="Pfam" id="PF00560">
    <property type="entry name" value="LRR_1"/>
    <property type="match status" value="1"/>
</dbReference>
<dbReference type="InterPro" id="IPR032675">
    <property type="entry name" value="LRR_dom_sf"/>
</dbReference>
<dbReference type="InParanoid" id="K1QHN3"/>
<reference evidence="3" key="1">
    <citation type="journal article" date="2012" name="Nature">
        <title>The oyster genome reveals stress adaptation and complexity of shell formation.</title>
        <authorList>
            <person name="Zhang G."/>
            <person name="Fang X."/>
            <person name="Guo X."/>
            <person name="Li L."/>
            <person name="Luo R."/>
            <person name="Xu F."/>
            <person name="Yang P."/>
            <person name="Zhang L."/>
            <person name="Wang X."/>
            <person name="Qi H."/>
            <person name="Xiong Z."/>
            <person name="Que H."/>
            <person name="Xie Y."/>
            <person name="Holland P.W."/>
            <person name="Paps J."/>
            <person name="Zhu Y."/>
            <person name="Wu F."/>
            <person name="Chen Y."/>
            <person name="Wang J."/>
            <person name="Peng C."/>
            <person name="Meng J."/>
            <person name="Yang L."/>
            <person name="Liu J."/>
            <person name="Wen B."/>
            <person name="Zhang N."/>
            <person name="Huang Z."/>
            <person name="Zhu Q."/>
            <person name="Feng Y."/>
            <person name="Mount A."/>
            <person name="Hedgecock D."/>
            <person name="Xu Z."/>
            <person name="Liu Y."/>
            <person name="Domazet-Loso T."/>
            <person name="Du Y."/>
            <person name="Sun X."/>
            <person name="Zhang S."/>
            <person name="Liu B."/>
            <person name="Cheng P."/>
            <person name="Jiang X."/>
            <person name="Li J."/>
            <person name="Fan D."/>
            <person name="Wang W."/>
            <person name="Fu W."/>
            <person name="Wang T."/>
            <person name="Wang B."/>
            <person name="Zhang J."/>
            <person name="Peng Z."/>
            <person name="Li Y."/>
            <person name="Li N."/>
            <person name="Wang J."/>
            <person name="Chen M."/>
            <person name="He Y."/>
            <person name="Tan F."/>
            <person name="Song X."/>
            <person name="Zheng Q."/>
            <person name="Huang R."/>
            <person name="Yang H."/>
            <person name="Du X."/>
            <person name="Chen L."/>
            <person name="Yang M."/>
            <person name="Gaffney P.M."/>
            <person name="Wang S."/>
            <person name="Luo L."/>
            <person name="She Z."/>
            <person name="Ming Y."/>
            <person name="Huang W."/>
            <person name="Zhang S."/>
            <person name="Huang B."/>
            <person name="Zhang Y."/>
            <person name="Qu T."/>
            <person name="Ni P."/>
            <person name="Miao G."/>
            <person name="Wang J."/>
            <person name="Wang Q."/>
            <person name="Steinberg C.E."/>
            <person name="Wang H."/>
            <person name="Li N."/>
            <person name="Qian L."/>
            <person name="Zhang G."/>
            <person name="Li Y."/>
            <person name="Yang H."/>
            <person name="Liu X."/>
            <person name="Wang J."/>
            <person name="Yin Y."/>
            <person name="Wang J."/>
        </authorList>
    </citation>
    <scope>NUCLEOTIDE SEQUENCE [LARGE SCALE GENOMIC DNA]</scope>
    <source>
        <strain evidence="3">05x7-T-G4-1.051#20</strain>
    </source>
</reference>
<protein>
    <submittedName>
        <fullName evidence="3">SLIT and NTRK-like protein 2</fullName>
    </submittedName>
</protein>
<gene>
    <name evidence="3" type="ORF">CGI_10011574</name>
</gene>
<dbReference type="Gene3D" id="3.80.10.10">
    <property type="entry name" value="Ribonuclease Inhibitor"/>
    <property type="match status" value="3"/>
</dbReference>
<evidence type="ECO:0000313" key="3">
    <source>
        <dbReference type="EMBL" id="EKC28350.1"/>
    </source>
</evidence>
<name>K1QHN3_MAGGI</name>
<dbReference type="SUPFAM" id="SSF52058">
    <property type="entry name" value="L domain-like"/>
    <property type="match status" value="1"/>
</dbReference>
<dbReference type="HOGENOM" id="CLU_436972_0_0_1"/>
<sequence length="626" mass="71237">MNSSLKFTKILCQNSGFSDKMQRQVTGLWFTGTFLFLVTLTHSQQIDDLSPNCRYRASEPSMTSVTCNYENTSSISRLLELGRSYLEQESWKSLEVTGNSNITSFPADYFTGIKDIESLGFHGTRLQSIPDIFVNLQQVFTIDLSLNELLVISTLHLQKLGIHHLNLSKNIIRFLKADDLLWIPSVEVLDLSNNKIAEIPDNSFSSTRLIRKLILSSNFLTSISEHFFSGLESNLKELYLGKNQISDIHPLAFSKLLELKLLDLSGNPLNLKIDVSSIKLPQHIVHLDLQRTKLSTLEYCSLSHLHDIEFINLQGNDLHCTCDVVWVSQLLKRHFYPSLHSQREQTEILCLNMNNETVNASSIEPECNKKTKPPCSSLTALSQLKLKLKDLHYMVEIRKGKIWMHWSHLNSSLIYAYRIEVIEHGKEKEYFYGPVTIHSSSNYFKIESFELKNTRLQVCLYVMANETYDLHVQCAFVEDKSLNSIVGILAGIIFLIPCVIGLSLVIYHDRKHRLLEESKRLLHSDSDSEDESRNVFKQEVRDENLDDVQEIKKRQIHDGIVLNSTQLPESISQVSVKFINEDTAVVKQSDISTVDGRLSKPCTDSSTTTPDSTSANIEFQTCGDPS</sequence>
<dbReference type="InterPro" id="IPR001611">
    <property type="entry name" value="Leu-rich_rpt"/>
</dbReference>
<dbReference type="EMBL" id="JH823227">
    <property type="protein sequence ID" value="EKC28350.1"/>
    <property type="molecule type" value="Genomic_DNA"/>
</dbReference>
<feature type="compositionally biased region" description="Low complexity" evidence="1">
    <location>
        <begin position="599"/>
        <end position="614"/>
    </location>
</feature>
<accession>K1QHN3</accession>
<dbReference type="PROSITE" id="PS51450">
    <property type="entry name" value="LRR"/>
    <property type="match status" value="2"/>
</dbReference>
<keyword evidence="2" id="KW-0812">Transmembrane</keyword>
<feature type="region of interest" description="Disordered" evidence="1">
    <location>
        <begin position="596"/>
        <end position="626"/>
    </location>
</feature>
<keyword evidence="2" id="KW-1133">Transmembrane helix</keyword>
<keyword evidence="2" id="KW-0472">Membrane</keyword>
<organism evidence="3">
    <name type="scientific">Magallana gigas</name>
    <name type="common">Pacific oyster</name>
    <name type="synonym">Crassostrea gigas</name>
    <dbReference type="NCBI Taxonomy" id="29159"/>
    <lineage>
        <taxon>Eukaryota</taxon>
        <taxon>Metazoa</taxon>
        <taxon>Spiralia</taxon>
        <taxon>Lophotrochozoa</taxon>
        <taxon>Mollusca</taxon>
        <taxon>Bivalvia</taxon>
        <taxon>Autobranchia</taxon>
        <taxon>Pteriomorphia</taxon>
        <taxon>Ostreida</taxon>
        <taxon>Ostreoidea</taxon>
        <taxon>Ostreidae</taxon>
        <taxon>Magallana</taxon>
    </lineage>
</organism>
<dbReference type="Pfam" id="PF13855">
    <property type="entry name" value="LRR_8"/>
    <property type="match status" value="1"/>
</dbReference>
<dbReference type="PANTHER" id="PTHR24366:SF96">
    <property type="entry name" value="LEUCINE RICH REPEAT CONTAINING 53"/>
    <property type="match status" value="1"/>
</dbReference>
<dbReference type="SMART" id="SM00369">
    <property type="entry name" value="LRR_TYP"/>
    <property type="match status" value="3"/>
</dbReference>
<evidence type="ECO:0000256" key="2">
    <source>
        <dbReference type="SAM" id="Phobius"/>
    </source>
</evidence>